<gene>
    <name evidence="1" type="ORF">EYC84_012050</name>
</gene>
<dbReference type="AlphaFoldDB" id="A0A5M9J511"/>
<name>A0A5M9J511_MONFR</name>
<accession>A0A5M9J511</accession>
<comment type="caution">
    <text evidence="1">The sequence shown here is derived from an EMBL/GenBank/DDBJ whole genome shotgun (WGS) entry which is preliminary data.</text>
</comment>
<proteinExistence type="predicted"/>
<keyword evidence="2" id="KW-1185">Reference proteome</keyword>
<organism evidence="1 2">
    <name type="scientific">Monilinia fructicola</name>
    <name type="common">Brown rot fungus</name>
    <name type="synonym">Ciboria fructicola</name>
    <dbReference type="NCBI Taxonomy" id="38448"/>
    <lineage>
        <taxon>Eukaryota</taxon>
        <taxon>Fungi</taxon>
        <taxon>Dikarya</taxon>
        <taxon>Ascomycota</taxon>
        <taxon>Pezizomycotina</taxon>
        <taxon>Leotiomycetes</taxon>
        <taxon>Helotiales</taxon>
        <taxon>Sclerotiniaceae</taxon>
        <taxon>Monilinia</taxon>
    </lineage>
</organism>
<sequence>MITIYSLKDIILLILIPFSHMAWHISLKSISLPLLLPAPYPLTLILGHHNSQLMLAAFPLPQILSMQLVLLQSWHQ</sequence>
<protein>
    <submittedName>
        <fullName evidence="1">Uncharacterized protein</fullName>
    </submittedName>
</protein>
<dbReference type="Proteomes" id="UP000322873">
    <property type="component" value="Unassembled WGS sequence"/>
</dbReference>
<evidence type="ECO:0000313" key="1">
    <source>
        <dbReference type="EMBL" id="KAA8564061.1"/>
    </source>
</evidence>
<reference evidence="1 2" key="1">
    <citation type="submission" date="2019-06" db="EMBL/GenBank/DDBJ databases">
        <title>Genome Sequence of the Brown Rot Fungal Pathogen Monilinia fructicola.</title>
        <authorList>
            <person name="De Miccolis Angelini R.M."/>
            <person name="Landi L."/>
            <person name="Abate D."/>
            <person name="Pollastro S."/>
            <person name="Romanazzi G."/>
            <person name="Faretra F."/>
        </authorList>
    </citation>
    <scope>NUCLEOTIDE SEQUENCE [LARGE SCALE GENOMIC DNA]</scope>
    <source>
        <strain evidence="1 2">Mfrc123</strain>
    </source>
</reference>
<dbReference type="EMBL" id="VICG01000016">
    <property type="protein sequence ID" value="KAA8564061.1"/>
    <property type="molecule type" value="Genomic_DNA"/>
</dbReference>
<evidence type="ECO:0000313" key="2">
    <source>
        <dbReference type="Proteomes" id="UP000322873"/>
    </source>
</evidence>